<evidence type="ECO:0000256" key="1">
    <source>
        <dbReference type="SAM" id="Phobius"/>
    </source>
</evidence>
<dbReference type="Proteomes" id="UP000838160">
    <property type="component" value="Unassembled WGS sequence"/>
</dbReference>
<keyword evidence="1" id="KW-0472">Membrane</keyword>
<evidence type="ECO:0000313" key="3">
    <source>
        <dbReference type="Proteomes" id="UP000838160"/>
    </source>
</evidence>
<protein>
    <submittedName>
        <fullName evidence="2">Uncharacterized protein</fullName>
    </submittedName>
</protein>
<proteinExistence type="predicted"/>
<evidence type="ECO:0000313" key="2">
    <source>
        <dbReference type="EMBL" id="CAH0529209.1"/>
    </source>
</evidence>
<sequence>MQLKEKDMRCRQLVLPVMTTLTLLVFFVMGQAMGMQSMGFAFVAAGLSGMVSIQMWRNSRPSHQTGDSAIMVGDKSSW</sequence>
<keyword evidence="1" id="KW-1133">Transmembrane helix</keyword>
<name>A0ABN8DLR0_9VIBR</name>
<organism evidence="2 3">
    <name type="scientific">Vibrio hippocampi</name>
    <dbReference type="NCBI Taxonomy" id="654686"/>
    <lineage>
        <taxon>Bacteria</taxon>
        <taxon>Pseudomonadati</taxon>
        <taxon>Pseudomonadota</taxon>
        <taxon>Gammaproteobacteria</taxon>
        <taxon>Vibrionales</taxon>
        <taxon>Vibrionaceae</taxon>
        <taxon>Vibrio</taxon>
    </lineage>
</organism>
<feature type="transmembrane region" description="Helical" evidence="1">
    <location>
        <begin position="12"/>
        <end position="32"/>
    </location>
</feature>
<dbReference type="EMBL" id="CAKLCM010000003">
    <property type="protein sequence ID" value="CAH0529209.1"/>
    <property type="molecule type" value="Genomic_DNA"/>
</dbReference>
<keyword evidence="1" id="KW-0812">Transmembrane</keyword>
<gene>
    <name evidence="2" type="ORF">VHP8226_03105</name>
</gene>
<comment type="caution">
    <text evidence="2">The sequence shown here is derived from an EMBL/GenBank/DDBJ whole genome shotgun (WGS) entry which is preliminary data.</text>
</comment>
<accession>A0ABN8DLR0</accession>
<keyword evidence="3" id="KW-1185">Reference proteome</keyword>
<reference evidence="2" key="1">
    <citation type="submission" date="2021-12" db="EMBL/GenBank/DDBJ databases">
        <authorList>
            <person name="Rodrigo-Torres L."/>
            <person name="Arahal R. D."/>
            <person name="Lucena T."/>
        </authorList>
    </citation>
    <scope>NUCLEOTIDE SEQUENCE</scope>
    <source>
        <strain evidence="2">CECT 8226</strain>
    </source>
</reference>
<dbReference type="RefSeq" id="WP_237485956.1">
    <property type="nucleotide sequence ID" value="NZ_CAKLCM010000003.1"/>
</dbReference>